<dbReference type="EMBL" id="BMHA01000001">
    <property type="protein sequence ID" value="GGI03148.1"/>
    <property type="molecule type" value="Genomic_DNA"/>
</dbReference>
<dbReference type="InterPro" id="IPR020846">
    <property type="entry name" value="MFS_dom"/>
</dbReference>
<feature type="transmembrane region" description="Helical" evidence="5">
    <location>
        <begin position="337"/>
        <end position="360"/>
    </location>
</feature>
<feature type="transmembrane region" description="Helical" evidence="5">
    <location>
        <begin position="216"/>
        <end position="235"/>
    </location>
</feature>
<dbReference type="PANTHER" id="PTHR23542:SF1">
    <property type="entry name" value="MAJOR FACILITATOR SUPERFAMILY (MFS) PROFILE DOMAIN-CONTAINING PROTEIN"/>
    <property type="match status" value="1"/>
</dbReference>
<evidence type="ECO:0000259" key="6">
    <source>
        <dbReference type="PROSITE" id="PS50850"/>
    </source>
</evidence>
<feature type="transmembrane region" description="Helical" evidence="5">
    <location>
        <begin position="140"/>
        <end position="163"/>
    </location>
</feature>
<evidence type="ECO:0000313" key="8">
    <source>
        <dbReference type="Proteomes" id="UP000650511"/>
    </source>
</evidence>
<keyword evidence="2 5" id="KW-0812">Transmembrane</keyword>
<dbReference type="InterPro" id="IPR011701">
    <property type="entry name" value="MFS"/>
</dbReference>
<dbReference type="Gene3D" id="1.20.1250.20">
    <property type="entry name" value="MFS general substrate transporter like domains"/>
    <property type="match status" value="1"/>
</dbReference>
<sequence length="403" mass="39881">MRAYRDLLAHPEARWPLITSTVSRLTPGMIALALVLLLRGSGYGFAAAGLVTSAHQVGVGVGAPVQGRLADRVGQSRLLVPDAVLYAAGTFALAILAGRGSGVGLLVGIAVVTGLFFPPVTACSRVLLSRLFPTGRGRETAFAVSSIAVELGFVLGPLVAAALDVRYGGGVAVAAAGGIAMVGALGYAATGAARRVPPRDPGVAVGGALRSPGVRVMVLAFACMAVVFGVIDIVVPAVAELAGSPQSAGGLLAALAGGSLLGGLVYGARSWPGSLPQRLRVLVVVLAVGLALLPTALGSLPGFAVALFLGGLFLAPTTICAFQLIDDLAMPGTQTEAQSWTQSGVVFGVAAGAALSGLAVDVRGPALALLGGAACVGLGAVIINARAARLHPPLPAPVEGAGR</sequence>
<feature type="transmembrane region" description="Helical" evidence="5">
    <location>
        <begin position="303"/>
        <end position="325"/>
    </location>
</feature>
<name>A0A8J3A5K7_9ACTN</name>
<evidence type="ECO:0000256" key="5">
    <source>
        <dbReference type="SAM" id="Phobius"/>
    </source>
</evidence>
<feature type="transmembrane region" description="Helical" evidence="5">
    <location>
        <begin position="78"/>
        <end position="97"/>
    </location>
</feature>
<evidence type="ECO:0000313" key="7">
    <source>
        <dbReference type="EMBL" id="GGI03148.1"/>
    </source>
</evidence>
<reference evidence="7" key="1">
    <citation type="journal article" date="2014" name="Int. J. Syst. Evol. Microbiol.">
        <title>Complete genome sequence of Corynebacterium casei LMG S-19264T (=DSM 44701T), isolated from a smear-ripened cheese.</title>
        <authorList>
            <consortium name="US DOE Joint Genome Institute (JGI-PGF)"/>
            <person name="Walter F."/>
            <person name="Albersmeier A."/>
            <person name="Kalinowski J."/>
            <person name="Ruckert C."/>
        </authorList>
    </citation>
    <scope>NUCLEOTIDE SEQUENCE</scope>
    <source>
        <strain evidence="7">CGMCC 1.14988</strain>
    </source>
</reference>
<keyword evidence="3 5" id="KW-1133">Transmembrane helix</keyword>
<comment type="caution">
    <text evidence="7">The sequence shown here is derived from an EMBL/GenBank/DDBJ whole genome shotgun (WGS) entry which is preliminary data.</text>
</comment>
<dbReference type="GO" id="GO:0005886">
    <property type="term" value="C:plasma membrane"/>
    <property type="evidence" value="ECO:0007669"/>
    <property type="project" value="UniProtKB-SubCell"/>
</dbReference>
<proteinExistence type="predicted"/>
<feature type="transmembrane region" description="Helical" evidence="5">
    <location>
        <begin position="247"/>
        <end position="267"/>
    </location>
</feature>
<gene>
    <name evidence="7" type="ORF">GCM10011354_02780</name>
</gene>
<organism evidence="7 8">
    <name type="scientific">Egicoccus halophilus</name>
    <dbReference type="NCBI Taxonomy" id="1670830"/>
    <lineage>
        <taxon>Bacteria</taxon>
        <taxon>Bacillati</taxon>
        <taxon>Actinomycetota</taxon>
        <taxon>Nitriliruptoria</taxon>
        <taxon>Egicoccales</taxon>
        <taxon>Egicoccaceae</taxon>
        <taxon>Egicoccus</taxon>
    </lineage>
</organism>
<dbReference type="GO" id="GO:0022857">
    <property type="term" value="F:transmembrane transporter activity"/>
    <property type="evidence" value="ECO:0007669"/>
    <property type="project" value="InterPro"/>
</dbReference>
<dbReference type="PANTHER" id="PTHR23542">
    <property type="match status" value="1"/>
</dbReference>
<accession>A0A8J3A5K7</accession>
<comment type="subcellular location">
    <subcellularLocation>
        <location evidence="1">Cell membrane</location>
        <topology evidence="1">Multi-pass membrane protein</topology>
    </subcellularLocation>
</comment>
<evidence type="ECO:0000256" key="3">
    <source>
        <dbReference type="ARBA" id="ARBA00022989"/>
    </source>
</evidence>
<keyword evidence="8" id="KW-1185">Reference proteome</keyword>
<dbReference type="RefSeq" id="WP_130648311.1">
    <property type="nucleotide sequence ID" value="NZ_BMHA01000001.1"/>
</dbReference>
<dbReference type="PROSITE" id="PS50850">
    <property type="entry name" value="MFS"/>
    <property type="match status" value="1"/>
</dbReference>
<evidence type="ECO:0000256" key="4">
    <source>
        <dbReference type="ARBA" id="ARBA00023136"/>
    </source>
</evidence>
<feature type="transmembrane region" description="Helical" evidence="5">
    <location>
        <begin position="279"/>
        <end position="297"/>
    </location>
</feature>
<dbReference type="OrthoDB" id="5171875at2"/>
<reference evidence="7" key="2">
    <citation type="submission" date="2020-09" db="EMBL/GenBank/DDBJ databases">
        <authorList>
            <person name="Sun Q."/>
            <person name="Zhou Y."/>
        </authorList>
    </citation>
    <scope>NUCLEOTIDE SEQUENCE</scope>
    <source>
        <strain evidence="7">CGMCC 1.14988</strain>
    </source>
</reference>
<dbReference type="InterPro" id="IPR036259">
    <property type="entry name" value="MFS_trans_sf"/>
</dbReference>
<evidence type="ECO:0000256" key="2">
    <source>
        <dbReference type="ARBA" id="ARBA00022692"/>
    </source>
</evidence>
<dbReference type="Proteomes" id="UP000650511">
    <property type="component" value="Unassembled WGS sequence"/>
</dbReference>
<feature type="transmembrane region" description="Helical" evidence="5">
    <location>
        <begin position="44"/>
        <end position="66"/>
    </location>
</feature>
<dbReference type="Pfam" id="PF07690">
    <property type="entry name" value="MFS_1"/>
    <property type="match status" value="1"/>
</dbReference>
<protein>
    <submittedName>
        <fullName evidence="7">MFS transporter</fullName>
    </submittedName>
</protein>
<evidence type="ECO:0000256" key="1">
    <source>
        <dbReference type="ARBA" id="ARBA00004651"/>
    </source>
</evidence>
<feature type="transmembrane region" description="Helical" evidence="5">
    <location>
        <begin position="169"/>
        <end position="189"/>
    </location>
</feature>
<dbReference type="SUPFAM" id="SSF103473">
    <property type="entry name" value="MFS general substrate transporter"/>
    <property type="match status" value="1"/>
</dbReference>
<keyword evidence="4 5" id="KW-0472">Membrane</keyword>
<dbReference type="AlphaFoldDB" id="A0A8J3A5K7"/>
<feature type="transmembrane region" description="Helical" evidence="5">
    <location>
        <begin position="366"/>
        <end position="385"/>
    </location>
</feature>
<feature type="transmembrane region" description="Helical" evidence="5">
    <location>
        <begin position="21"/>
        <end position="38"/>
    </location>
</feature>
<feature type="transmembrane region" description="Helical" evidence="5">
    <location>
        <begin position="103"/>
        <end position="128"/>
    </location>
</feature>
<feature type="domain" description="Major facilitator superfamily (MFS) profile" evidence="6">
    <location>
        <begin position="1"/>
        <end position="195"/>
    </location>
</feature>